<dbReference type="PANTHER" id="PTHR47675">
    <property type="entry name" value="MOLYBDOPTERIN BINDING DOMAIN PROTEIN (AFU_ORTHOLOGUE AFUA_5G11210)"/>
    <property type="match status" value="1"/>
</dbReference>
<evidence type="ECO:0000313" key="4">
    <source>
        <dbReference type="Proteomes" id="UP000284706"/>
    </source>
</evidence>
<dbReference type="GO" id="GO:0047884">
    <property type="term" value="F:FAD diphosphatase activity"/>
    <property type="evidence" value="ECO:0007669"/>
    <property type="project" value="TreeGrafter"/>
</dbReference>
<dbReference type="STRING" id="231916.A0A409YJJ6"/>
<accession>A0A409YJJ6</accession>
<feature type="domain" description="MoaB/Mog" evidence="2">
    <location>
        <begin position="49"/>
        <end position="219"/>
    </location>
</feature>
<dbReference type="GO" id="GO:0042726">
    <property type="term" value="P:flavin-containing compound metabolic process"/>
    <property type="evidence" value="ECO:0007669"/>
    <property type="project" value="TreeGrafter"/>
</dbReference>
<protein>
    <recommendedName>
        <fullName evidence="2">MoaB/Mog domain-containing protein</fullName>
    </recommendedName>
</protein>
<dbReference type="CDD" id="cd00885">
    <property type="entry name" value="cinA"/>
    <property type="match status" value="1"/>
</dbReference>
<feature type="region of interest" description="Disordered" evidence="1">
    <location>
        <begin position="1"/>
        <end position="33"/>
    </location>
</feature>
<proteinExistence type="predicted"/>
<dbReference type="Pfam" id="PF00994">
    <property type="entry name" value="MoCF_biosynth"/>
    <property type="match status" value="1"/>
</dbReference>
<dbReference type="SUPFAM" id="SSF53218">
    <property type="entry name" value="Molybdenum cofactor biosynthesis proteins"/>
    <property type="match status" value="1"/>
</dbReference>
<gene>
    <name evidence="3" type="ORF">CVT26_008019</name>
</gene>
<feature type="region of interest" description="Disordered" evidence="1">
    <location>
        <begin position="326"/>
        <end position="357"/>
    </location>
</feature>
<dbReference type="InterPro" id="IPR001453">
    <property type="entry name" value="MoaB/Mog_dom"/>
</dbReference>
<dbReference type="SMART" id="SM00852">
    <property type="entry name" value="MoCF_biosynth"/>
    <property type="match status" value="1"/>
</dbReference>
<keyword evidence="4" id="KW-1185">Reference proteome</keyword>
<dbReference type="EMBL" id="NHYE01000765">
    <property type="protein sequence ID" value="PPR03170.1"/>
    <property type="molecule type" value="Genomic_DNA"/>
</dbReference>
<dbReference type="Gene3D" id="3.40.980.10">
    <property type="entry name" value="MoaB/Mog-like domain"/>
    <property type="match status" value="1"/>
</dbReference>
<name>A0A409YJJ6_9AGAR</name>
<dbReference type="InParanoid" id="A0A409YJJ6"/>
<comment type="caution">
    <text evidence="3">The sequence shown here is derived from an EMBL/GenBank/DDBJ whole genome shotgun (WGS) entry which is preliminary data.</text>
</comment>
<feature type="compositionally biased region" description="Low complexity" evidence="1">
    <location>
        <begin position="1"/>
        <end position="19"/>
    </location>
</feature>
<evidence type="ECO:0000313" key="3">
    <source>
        <dbReference type="EMBL" id="PPR03170.1"/>
    </source>
</evidence>
<dbReference type="InterPro" id="IPR036425">
    <property type="entry name" value="MoaB/Mog-like_dom_sf"/>
</dbReference>
<dbReference type="PANTHER" id="PTHR47675:SF1">
    <property type="entry name" value="MOLYBDOPTERIN BINDING DOMAIN PROTEIN (AFU_ORTHOLOGUE AFUA_5G11210)"/>
    <property type="match status" value="1"/>
</dbReference>
<reference evidence="3 4" key="1">
    <citation type="journal article" date="2018" name="Evol. Lett.">
        <title>Horizontal gene cluster transfer increased hallucinogenic mushroom diversity.</title>
        <authorList>
            <person name="Reynolds H.T."/>
            <person name="Vijayakumar V."/>
            <person name="Gluck-Thaler E."/>
            <person name="Korotkin H.B."/>
            <person name="Matheny P.B."/>
            <person name="Slot J.C."/>
        </authorList>
    </citation>
    <scope>NUCLEOTIDE SEQUENCE [LARGE SCALE GENOMIC DNA]</scope>
    <source>
        <strain evidence="3 4">SRW20</strain>
    </source>
</reference>
<sequence>MSSDTPSPSASVVSPSPNSTSPPQPKITFPVSPIPPNPLGEGRYIRTAAALVIGDEILNGKTHDKNSHCFAQYCFENGVDLKRIEVIADNEDEIIEASRRLVDRYDFVITSGGIGPTHDDITYESLGKAFGQKLVYHEETLRRLNEATKYRKWTGDQTAEQLTARNRMALFPENAEVIYVAEDIWVPVVRLAGKLCIFPGIPSLFTKMLHSLTPFIPLPPKNERPLRIQIFTDRPESMIAPYLTSLQKRLKPHDIQVGSYPILFKGVFVSLIGRDLQHKNKDDPNAEGRVWLAEVAQEVEREIGGRIVSDEEVAAQKSGTISLETSNSACKKIEPESVKPSGEAQASASEEGGKAKF</sequence>
<dbReference type="Proteomes" id="UP000284706">
    <property type="component" value="Unassembled WGS sequence"/>
</dbReference>
<dbReference type="OrthoDB" id="448496at2759"/>
<evidence type="ECO:0000256" key="1">
    <source>
        <dbReference type="SAM" id="MobiDB-lite"/>
    </source>
</evidence>
<organism evidence="3 4">
    <name type="scientific">Gymnopilus dilepis</name>
    <dbReference type="NCBI Taxonomy" id="231916"/>
    <lineage>
        <taxon>Eukaryota</taxon>
        <taxon>Fungi</taxon>
        <taxon>Dikarya</taxon>
        <taxon>Basidiomycota</taxon>
        <taxon>Agaricomycotina</taxon>
        <taxon>Agaricomycetes</taxon>
        <taxon>Agaricomycetidae</taxon>
        <taxon>Agaricales</taxon>
        <taxon>Agaricineae</taxon>
        <taxon>Hymenogastraceae</taxon>
        <taxon>Gymnopilus</taxon>
    </lineage>
</organism>
<dbReference type="AlphaFoldDB" id="A0A409YJJ6"/>
<evidence type="ECO:0000259" key="2">
    <source>
        <dbReference type="SMART" id="SM00852"/>
    </source>
</evidence>